<keyword evidence="3" id="KW-1185">Reference proteome</keyword>
<dbReference type="AlphaFoldDB" id="A0A4U0U4W3"/>
<feature type="compositionally biased region" description="Gly residues" evidence="1">
    <location>
        <begin position="24"/>
        <end position="37"/>
    </location>
</feature>
<feature type="region of interest" description="Disordered" evidence="1">
    <location>
        <begin position="20"/>
        <end position="98"/>
    </location>
</feature>
<proteinExistence type="predicted"/>
<evidence type="ECO:0000313" key="2">
    <source>
        <dbReference type="EMBL" id="TKA30161.1"/>
    </source>
</evidence>
<feature type="compositionally biased region" description="Basic and acidic residues" evidence="1">
    <location>
        <begin position="51"/>
        <end position="70"/>
    </location>
</feature>
<feature type="compositionally biased region" description="Basic and acidic residues" evidence="1">
    <location>
        <begin position="134"/>
        <end position="144"/>
    </location>
</feature>
<evidence type="ECO:0000313" key="3">
    <source>
        <dbReference type="Proteomes" id="UP000308549"/>
    </source>
</evidence>
<comment type="caution">
    <text evidence="2">The sequence shown here is derived from an EMBL/GenBank/DDBJ whole genome shotgun (WGS) entry which is preliminary data.</text>
</comment>
<dbReference type="EMBL" id="NAJL01000012">
    <property type="protein sequence ID" value="TKA30161.1"/>
    <property type="molecule type" value="Genomic_DNA"/>
</dbReference>
<feature type="region of interest" description="Disordered" evidence="1">
    <location>
        <begin position="124"/>
        <end position="144"/>
    </location>
</feature>
<reference evidence="2 3" key="1">
    <citation type="submission" date="2017-03" db="EMBL/GenBank/DDBJ databases">
        <title>Genomes of endolithic fungi from Antarctica.</title>
        <authorList>
            <person name="Coleine C."/>
            <person name="Masonjones S."/>
            <person name="Stajich J.E."/>
        </authorList>
    </citation>
    <scope>NUCLEOTIDE SEQUENCE [LARGE SCALE GENOMIC DNA]</scope>
    <source>
        <strain evidence="2 3">CCFEE 6315</strain>
    </source>
</reference>
<accession>A0A4U0U4W3</accession>
<protein>
    <submittedName>
        <fullName evidence="2">Uncharacterized protein</fullName>
    </submittedName>
</protein>
<name>A0A4U0U4W3_9PEZI</name>
<evidence type="ECO:0000256" key="1">
    <source>
        <dbReference type="SAM" id="MobiDB-lite"/>
    </source>
</evidence>
<organism evidence="2 3">
    <name type="scientific">Salinomyces thailandicus</name>
    <dbReference type="NCBI Taxonomy" id="706561"/>
    <lineage>
        <taxon>Eukaryota</taxon>
        <taxon>Fungi</taxon>
        <taxon>Dikarya</taxon>
        <taxon>Ascomycota</taxon>
        <taxon>Pezizomycotina</taxon>
        <taxon>Dothideomycetes</taxon>
        <taxon>Dothideomycetidae</taxon>
        <taxon>Mycosphaerellales</taxon>
        <taxon>Teratosphaeriaceae</taxon>
        <taxon>Salinomyces</taxon>
    </lineage>
</organism>
<gene>
    <name evidence="2" type="ORF">B0A50_02880</name>
</gene>
<dbReference type="Proteomes" id="UP000308549">
    <property type="component" value="Unassembled WGS sequence"/>
</dbReference>
<sequence>MLEILMPRPAALLGTALGDRAKAGGAGKGAEGGGAGGPSPMTGIPKSSAGSDDRVFNLLPPERDPGREGMGDTPRSKNGLAGSGPSSGSDGKLKGSVGESWVEAVERLTEEREGLRFRMGAVKERVVAGGGPDVDARSEPRKGA</sequence>